<keyword evidence="6 11" id="KW-1133">Transmembrane helix</keyword>
<feature type="transmembrane region" description="Helical" evidence="11">
    <location>
        <begin position="12"/>
        <end position="28"/>
    </location>
</feature>
<dbReference type="GO" id="GO:0008146">
    <property type="term" value="F:sulfotransferase activity"/>
    <property type="evidence" value="ECO:0007669"/>
    <property type="project" value="InterPro"/>
</dbReference>
<evidence type="ECO:0000256" key="11">
    <source>
        <dbReference type="RuleBase" id="RU364020"/>
    </source>
</evidence>
<dbReference type="AlphaFoldDB" id="A0A9W7WXH6"/>
<dbReference type="GO" id="GO:0000139">
    <property type="term" value="C:Golgi membrane"/>
    <property type="evidence" value="ECO:0007669"/>
    <property type="project" value="UniProtKB-SubCell"/>
</dbReference>
<evidence type="ECO:0000256" key="7">
    <source>
        <dbReference type="ARBA" id="ARBA00023034"/>
    </source>
</evidence>
<protein>
    <recommendedName>
        <fullName evidence="11">Carbohydrate sulfotransferase</fullName>
        <ecNumber evidence="11">2.8.2.-</ecNumber>
    </recommendedName>
</protein>
<dbReference type="InterPro" id="IPR018011">
    <property type="entry name" value="Carb_sulfotrans_8-10"/>
</dbReference>
<keyword evidence="4 11" id="KW-0812">Transmembrane</keyword>
<comment type="subcellular location">
    <subcellularLocation>
        <location evidence="1 11">Golgi apparatus membrane</location>
        <topology evidence="1 11">Single-pass type II membrane protein</topology>
    </subcellularLocation>
</comment>
<dbReference type="EC" id="2.8.2.-" evidence="11"/>
<evidence type="ECO:0000256" key="1">
    <source>
        <dbReference type="ARBA" id="ARBA00004323"/>
    </source>
</evidence>
<keyword evidence="8 11" id="KW-0472">Membrane</keyword>
<keyword evidence="13" id="KW-1185">Reference proteome</keyword>
<evidence type="ECO:0000256" key="4">
    <source>
        <dbReference type="ARBA" id="ARBA00022692"/>
    </source>
</evidence>
<dbReference type="GO" id="GO:0030166">
    <property type="term" value="P:proteoglycan biosynthetic process"/>
    <property type="evidence" value="ECO:0007669"/>
    <property type="project" value="TreeGrafter"/>
</dbReference>
<evidence type="ECO:0000256" key="3">
    <source>
        <dbReference type="ARBA" id="ARBA00022679"/>
    </source>
</evidence>
<dbReference type="Proteomes" id="UP001059041">
    <property type="component" value="Linkage Group LG4"/>
</dbReference>
<dbReference type="EMBL" id="JAFHDT010000004">
    <property type="protein sequence ID" value="KAI7810480.1"/>
    <property type="molecule type" value="Genomic_DNA"/>
</dbReference>
<evidence type="ECO:0000313" key="12">
    <source>
        <dbReference type="EMBL" id="KAI7810480.1"/>
    </source>
</evidence>
<evidence type="ECO:0000256" key="5">
    <source>
        <dbReference type="ARBA" id="ARBA00022968"/>
    </source>
</evidence>
<dbReference type="OrthoDB" id="2019940at2759"/>
<accession>A0A9W7WXH6</accession>
<keyword evidence="10 11" id="KW-0119">Carbohydrate metabolism</keyword>
<proteinExistence type="inferred from homology"/>
<keyword evidence="9 11" id="KW-0325">Glycoprotein</keyword>
<dbReference type="PANTHER" id="PTHR12137">
    <property type="entry name" value="CARBOHYDRATE SULFOTRANSFERASE"/>
    <property type="match status" value="1"/>
</dbReference>
<reference evidence="12" key="1">
    <citation type="submission" date="2021-02" db="EMBL/GenBank/DDBJ databases">
        <title>Comparative genomics reveals that relaxation of natural selection precedes convergent phenotypic evolution of cavefish.</title>
        <authorList>
            <person name="Peng Z."/>
        </authorList>
    </citation>
    <scope>NUCLEOTIDE SEQUENCE</scope>
    <source>
        <tissue evidence="12">Muscle</tissue>
    </source>
</reference>
<dbReference type="GO" id="GO:0016051">
    <property type="term" value="P:carbohydrate biosynthetic process"/>
    <property type="evidence" value="ECO:0007669"/>
    <property type="project" value="InterPro"/>
</dbReference>
<evidence type="ECO:0000256" key="6">
    <source>
        <dbReference type="ARBA" id="ARBA00022989"/>
    </source>
</evidence>
<dbReference type="PANTHER" id="PTHR12137:SF4">
    <property type="entry name" value="CARBOHYDRATE SULFOTRANSFERASE 12"/>
    <property type="match status" value="1"/>
</dbReference>
<comment type="caution">
    <text evidence="12">The sequence shown here is derived from an EMBL/GenBank/DDBJ whole genome shotgun (WGS) entry which is preliminary data.</text>
</comment>
<keyword evidence="7 11" id="KW-0333">Golgi apparatus</keyword>
<evidence type="ECO:0000256" key="10">
    <source>
        <dbReference type="ARBA" id="ARBA00023277"/>
    </source>
</evidence>
<name>A0A9W7WXH6_TRIRA</name>
<evidence type="ECO:0000256" key="2">
    <source>
        <dbReference type="ARBA" id="ARBA00006339"/>
    </source>
</evidence>
<organism evidence="12 13">
    <name type="scientific">Triplophysa rosa</name>
    <name type="common">Cave loach</name>
    <dbReference type="NCBI Taxonomy" id="992332"/>
    <lineage>
        <taxon>Eukaryota</taxon>
        <taxon>Metazoa</taxon>
        <taxon>Chordata</taxon>
        <taxon>Craniata</taxon>
        <taxon>Vertebrata</taxon>
        <taxon>Euteleostomi</taxon>
        <taxon>Actinopterygii</taxon>
        <taxon>Neopterygii</taxon>
        <taxon>Teleostei</taxon>
        <taxon>Ostariophysi</taxon>
        <taxon>Cypriniformes</taxon>
        <taxon>Nemacheilidae</taxon>
        <taxon>Triplophysa</taxon>
    </lineage>
</organism>
<sequence>MKMGILRQLQCFLLMGTMFIVVAIIIYWDDVTKRTFYIPSAMSPLPVFPIQVLETPLDLKSSSDQSRWSVKPNQTTLTTAQKYILKDQGSNNQIFGQSSPTDLKVRQAYRTDIVKELCLANSSLNFPGKFKSFEKIPSHALDHLIVDDRHGVIYCFVPKVACTNWKRIMIVLSQNLKAPDGTPYRDPLAIPSYMSHNATLHLTFNRFWRRFGRASRRLMHHKLKTYTKFIFVRDPFVRLISAFRNKFDQPNEDFYRQFGTVMLQRYANISKPPGSAQEALAAGIRPSFQNFVKYLLDSRTEMKEPFNEHWRQVYRLCHPCQIEYDFIGKLETLDEDAEHLLRILGMDEQIRFPPGYRNRTAAKWERDWFANVSLADRTKLYNLYEPDFRLFGYDKPETLYQK</sequence>
<gene>
    <name evidence="12" type="ORF">IRJ41_002348</name>
</gene>
<dbReference type="Pfam" id="PF03567">
    <property type="entry name" value="Sulfotransfer_2"/>
    <property type="match status" value="1"/>
</dbReference>
<dbReference type="InterPro" id="IPR005331">
    <property type="entry name" value="Sulfotransferase"/>
</dbReference>
<keyword evidence="3 11" id="KW-0808">Transferase</keyword>
<comment type="similarity">
    <text evidence="2 11">Belongs to the sulfotransferase 2 family.</text>
</comment>
<evidence type="ECO:0000256" key="8">
    <source>
        <dbReference type="ARBA" id="ARBA00023136"/>
    </source>
</evidence>
<keyword evidence="5 11" id="KW-0735">Signal-anchor</keyword>
<evidence type="ECO:0000256" key="9">
    <source>
        <dbReference type="ARBA" id="ARBA00023180"/>
    </source>
</evidence>
<evidence type="ECO:0000313" key="13">
    <source>
        <dbReference type="Proteomes" id="UP001059041"/>
    </source>
</evidence>